<protein>
    <submittedName>
        <fullName evidence="2">YHS domain-containing protein</fullName>
    </submittedName>
</protein>
<dbReference type="AlphaFoldDB" id="A0A2T5VCG4"/>
<dbReference type="EMBL" id="QAYG01000002">
    <property type="protein sequence ID" value="PTW61453.1"/>
    <property type="molecule type" value="Genomic_DNA"/>
</dbReference>
<evidence type="ECO:0000256" key="1">
    <source>
        <dbReference type="SAM" id="SignalP"/>
    </source>
</evidence>
<evidence type="ECO:0000313" key="3">
    <source>
        <dbReference type="Proteomes" id="UP000244081"/>
    </source>
</evidence>
<reference evidence="2 3" key="1">
    <citation type="submission" date="2018-04" db="EMBL/GenBank/DDBJ databases">
        <title>Genomic Encyclopedia of Archaeal and Bacterial Type Strains, Phase II (KMG-II): from individual species to whole genera.</title>
        <authorList>
            <person name="Goeker M."/>
        </authorList>
    </citation>
    <scope>NUCLEOTIDE SEQUENCE [LARGE SCALE GENOMIC DNA]</scope>
    <source>
        <strain evidence="2 3">DSM 23382</strain>
    </source>
</reference>
<feature type="signal peptide" evidence="1">
    <location>
        <begin position="1"/>
        <end position="34"/>
    </location>
</feature>
<organism evidence="2 3">
    <name type="scientific">Breoghania corrubedonensis</name>
    <dbReference type="NCBI Taxonomy" id="665038"/>
    <lineage>
        <taxon>Bacteria</taxon>
        <taxon>Pseudomonadati</taxon>
        <taxon>Pseudomonadota</taxon>
        <taxon>Alphaproteobacteria</taxon>
        <taxon>Hyphomicrobiales</taxon>
        <taxon>Stappiaceae</taxon>
        <taxon>Breoghania</taxon>
    </lineage>
</organism>
<gene>
    <name evidence="2" type="ORF">C8N35_102163</name>
</gene>
<dbReference type="NCBIfam" id="NF041384">
    <property type="entry name" value="YHS_seleno_dom"/>
    <property type="match status" value="1"/>
</dbReference>
<name>A0A2T5VCG4_9HYPH</name>
<dbReference type="RefSeq" id="WP_210203460.1">
    <property type="nucleotide sequence ID" value="NZ_QAYG01000002.1"/>
</dbReference>
<dbReference type="Proteomes" id="UP000244081">
    <property type="component" value="Unassembled WGS sequence"/>
</dbReference>
<accession>A0A2T5VCG4</accession>
<keyword evidence="3" id="KW-1185">Reference proteome</keyword>
<feature type="chain" id="PRO_5015450279" evidence="1">
    <location>
        <begin position="35"/>
        <end position="165"/>
    </location>
</feature>
<evidence type="ECO:0000313" key="2">
    <source>
        <dbReference type="EMBL" id="PTW61453.1"/>
    </source>
</evidence>
<comment type="caution">
    <text evidence="2">The sequence shown here is derived from an EMBL/GenBank/DDBJ whole genome shotgun (WGS) entry which is preliminary data.</text>
</comment>
<keyword evidence="1" id="KW-0732">Signal</keyword>
<proteinExistence type="predicted"/>
<sequence length="165" mass="17715">MIATRFPAGTVKRFAAALFMAVILAMVAARPGLADEVSTYVKDGAAIGGIDPVAYFTDGKPVAGSDAFTATHDGVTWKFATAEHRDMFEADPQKYTPAYGGYCATGASFGYKIPIDPATWDIHAGRLYLNAGPAPHKRYLSDVEGTIGRADENWKKIRDVPADKL</sequence>